<organism evidence="3 4">
    <name type="scientific">Cellulomonas terrae</name>
    <dbReference type="NCBI Taxonomy" id="311234"/>
    <lineage>
        <taxon>Bacteria</taxon>
        <taxon>Bacillati</taxon>
        <taxon>Actinomycetota</taxon>
        <taxon>Actinomycetes</taxon>
        <taxon>Micrococcales</taxon>
        <taxon>Cellulomonadaceae</taxon>
        <taxon>Cellulomonas</taxon>
    </lineage>
</organism>
<proteinExistence type="inferred from homology"/>
<accession>A0A511JK33</accession>
<dbReference type="Proteomes" id="UP000321049">
    <property type="component" value="Unassembled WGS sequence"/>
</dbReference>
<keyword evidence="4" id="KW-1185">Reference proteome</keyword>
<evidence type="ECO:0000259" key="2">
    <source>
        <dbReference type="Pfam" id="PF08327"/>
    </source>
</evidence>
<dbReference type="AlphaFoldDB" id="A0A511JK33"/>
<reference evidence="3 4" key="1">
    <citation type="submission" date="2019-07" db="EMBL/GenBank/DDBJ databases">
        <title>Whole genome shotgun sequence of Cellulomonas terrae NBRC 100819.</title>
        <authorList>
            <person name="Hosoyama A."/>
            <person name="Uohara A."/>
            <person name="Ohji S."/>
            <person name="Ichikawa N."/>
        </authorList>
    </citation>
    <scope>NUCLEOTIDE SEQUENCE [LARGE SCALE GENOMIC DNA]</scope>
    <source>
        <strain evidence="3 4">NBRC 100819</strain>
    </source>
</reference>
<comment type="similarity">
    <text evidence="1">Belongs to the AHA1 family.</text>
</comment>
<evidence type="ECO:0000256" key="1">
    <source>
        <dbReference type="ARBA" id="ARBA00006817"/>
    </source>
</evidence>
<dbReference type="InterPro" id="IPR013538">
    <property type="entry name" value="ASHA1/2-like_C"/>
</dbReference>
<dbReference type="Gene3D" id="3.30.530.20">
    <property type="match status" value="1"/>
</dbReference>
<dbReference type="EMBL" id="BJWH01000007">
    <property type="protein sequence ID" value="GEL98239.1"/>
    <property type="molecule type" value="Genomic_DNA"/>
</dbReference>
<gene>
    <name evidence="3" type="ORF">CTE05_17860</name>
</gene>
<dbReference type="SUPFAM" id="SSF55961">
    <property type="entry name" value="Bet v1-like"/>
    <property type="match status" value="1"/>
</dbReference>
<comment type="caution">
    <text evidence="3">The sequence shown here is derived from an EMBL/GenBank/DDBJ whole genome shotgun (WGS) entry which is preliminary data.</text>
</comment>
<dbReference type="InterPro" id="IPR023393">
    <property type="entry name" value="START-like_dom_sf"/>
</dbReference>
<sequence>MTREKRGIEMVDIIHRVGVKGAALDDVYQAVATVDGLAGWWTVDTTGSADVGGVLEFRFPEGGFDMVVLESEPGRSVLWEVVDGPPEWIGTTVRWELKQEGDYVIVLFAHEGWRERVEFMSHCSTKWATFLMSLKQLVETGAGAPAPHDVRISDWH</sequence>
<protein>
    <submittedName>
        <fullName evidence="3">Activator of HSP90 ATPase</fullName>
    </submittedName>
</protein>
<feature type="domain" description="Activator of Hsp90 ATPase homologue 1/2-like C-terminal" evidence="2">
    <location>
        <begin position="24"/>
        <end position="139"/>
    </location>
</feature>
<evidence type="ECO:0000313" key="3">
    <source>
        <dbReference type="EMBL" id="GEL98239.1"/>
    </source>
</evidence>
<evidence type="ECO:0000313" key="4">
    <source>
        <dbReference type="Proteomes" id="UP000321049"/>
    </source>
</evidence>
<name>A0A511JK33_9CELL</name>
<dbReference type="CDD" id="cd07814">
    <property type="entry name" value="SRPBCC_CalC_Aha1-like"/>
    <property type="match status" value="1"/>
</dbReference>
<dbReference type="Pfam" id="PF08327">
    <property type="entry name" value="AHSA1"/>
    <property type="match status" value="1"/>
</dbReference>